<evidence type="ECO:0000256" key="1">
    <source>
        <dbReference type="ARBA" id="ARBA00000900"/>
    </source>
</evidence>
<organism evidence="11 12">
    <name type="scientific">Mikania micrantha</name>
    <name type="common">bitter vine</name>
    <dbReference type="NCBI Taxonomy" id="192012"/>
    <lineage>
        <taxon>Eukaryota</taxon>
        <taxon>Viridiplantae</taxon>
        <taxon>Streptophyta</taxon>
        <taxon>Embryophyta</taxon>
        <taxon>Tracheophyta</taxon>
        <taxon>Spermatophyta</taxon>
        <taxon>Magnoliopsida</taxon>
        <taxon>eudicotyledons</taxon>
        <taxon>Gunneridae</taxon>
        <taxon>Pentapetalae</taxon>
        <taxon>asterids</taxon>
        <taxon>campanulids</taxon>
        <taxon>Asterales</taxon>
        <taxon>Asteraceae</taxon>
        <taxon>Asteroideae</taxon>
        <taxon>Heliantheae alliance</taxon>
        <taxon>Eupatorieae</taxon>
        <taxon>Mikania</taxon>
    </lineage>
</organism>
<dbReference type="PANTHER" id="PTHR22937:SF163">
    <property type="entry name" value="RING-TYPE E3 UBIQUITIN TRANSFERASE"/>
    <property type="match status" value="1"/>
</dbReference>
<evidence type="ECO:0000256" key="4">
    <source>
        <dbReference type="ARBA" id="ARBA00022723"/>
    </source>
</evidence>
<evidence type="ECO:0000256" key="3">
    <source>
        <dbReference type="ARBA" id="ARBA00022679"/>
    </source>
</evidence>
<accession>A0A5N6LT87</accession>
<dbReference type="GO" id="GO:0008270">
    <property type="term" value="F:zinc ion binding"/>
    <property type="evidence" value="ECO:0007669"/>
    <property type="project" value="UniProtKB-KW"/>
</dbReference>
<reference evidence="11 12" key="1">
    <citation type="submission" date="2019-05" db="EMBL/GenBank/DDBJ databases">
        <title>Mikania micrantha, genome provides insights into the molecular mechanism of rapid growth.</title>
        <authorList>
            <person name="Liu B."/>
        </authorList>
    </citation>
    <scope>NUCLEOTIDE SEQUENCE [LARGE SCALE GENOMIC DNA]</scope>
    <source>
        <strain evidence="11">NLD-2019</strain>
        <tissue evidence="11">Leaf</tissue>
    </source>
</reference>
<keyword evidence="7" id="KW-0862">Zinc</keyword>
<dbReference type="InterPro" id="IPR001841">
    <property type="entry name" value="Znf_RING"/>
</dbReference>
<dbReference type="InterPro" id="IPR013083">
    <property type="entry name" value="Znf_RING/FYVE/PHD"/>
</dbReference>
<protein>
    <recommendedName>
        <fullName evidence="2">RING-type E3 ubiquitin transferase</fullName>
        <ecNumber evidence="2">2.3.2.27</ecNumber>
    </recommendedName>
</protein>
<evidence type="ECO:0000256" key="9">
    <source>
        <dbReference type="SAM" id="SignalP"/>
    </source>
</evidence>
<comment type="catalytic activity">
    <reaction evidence="1">
        <text>S-ubiquitinyl-[E2 ubiquitin-conjugating enzyme]-L-cysteine + [acceptor protein]-L-lysine = [E2 ubiquitin-conjugating enzyme]-L-cysteine + N(6)-ubiquitinyl-[acceptor protein]-L-lysine.</text>
        <dbReference type="EC" id="2.3.2.27"/>
    </reaction>
</comment>
<gene>
    <name evidence="11" type="ORF">E3N88_37882</name>
</gene>
<keyword evidence="9" id="KW-0732">Signal</keyword>
<dbReference type="OrthoDB" id="8062037at2759"/>
<dbReference type="SMART" id="SM00184">
    <property type="entry name" value="RING"/>
    <property type="match status" value="1"/>
</dbReference>
<evidence type="ECO:0000313" key="11">
    <source>
        <dbReference type="EMBL" id="KAD2804505.1"/>
    </source>
</evidence>
<dbReference type="SUPFAM" id="SSF57850">
    <property type="entry name" value="RING/U-box"/>
    <property type="match status" value="1"/>
</dbReference>
<dbReference type="InterPro" id="IPR045191">
    <property type="entry name" value="MBR1/2-like"/>
</dbReference>
<dbReference type="InterPro" id="IPR009880">
    <property type="entry name" value="Glyoxal_oxidase_N"/>
</dbReference>
<name>A0A5N6LT87_9ASTR</name>
<comment type="caution">
    <text evidence="11">The sequence shown here is derived from an EMBL/GenBank/DDBJ whole genome shotgun (WGS) entry which is preliminary data.</text>
</comment>
<dbReference type="PANTHER" id="PTHR22937">
    <property type="entry name" value="E3 UBIQUITIN-PROTEIN LIGASE RNF165"/>
    <property type="match status" value="1"/>
</dbReference>
<dbReference type="Gene3D" id="3.30.40.10">
    <property type="entry name" value="Zinc/RING finger domain, C3HC4 (zinc finger)"/>
    <property type="match status" value="1"/>
</dbReference>
<dbReference type="CDD" id="cd16469">
    <property type="entry name" value="RING-H2_RNF24-like"/>
    <property type="match status" value="1"/>
</dbReference>
<dbReference type="EC" id="2.3.2.27" evidence="2"/>
<evidence type="ECO:0000313" key="12">
    <source>
        <dbReference type="Proteomes" id="UP000326396"/>
    </source>
</evidence>
<feature type="domain" description="RING-type" evidence="10">
    <location>
        <begin position="257"/>
        <end position="299"/>
    </location>
</feature>
<keyword evidence="6" id="KW-0833">Ubl conjugation pathway</keyword>
<evidence type="ECO:0000256" key="7">
    <source>
        <dbReference type="ARBA" id="ARBA00022833"/>
    </source>
</evidence>
<keyword evidence="12" id="KW-1185">Reference proteome</keyword>
<feature type="signal peptide" evidence="9">
    <location>
        <begin position="1"/>
        <end position="19"/>
    </location>
</feature>
<evidence type="ECO:0000256" key="6">
    <source>
        <dbReference type="ARBA" id="ARBA00022786"/>
    </source>
</evidence>
<dbReference type="EMBL" id="SZYD01000018">
    <property type="protein sequence ID" value="KAD2804505.1"/>
    <property type="molecule type" value="Genomic_DNA"/>
</dbReference>
<keyword evidence="5 8" id="KW-0863">Zinc-finger</keyword>
<evidence type="ECO:0000259" key="10">
    <source>
        <dbReference type="PROSITE" id="PS50089"/>
    </source>
</evidence>
<dbReference type="Pfam" id="PF13639">
    <property type="entry name" value="zf-RING_2"/>
    <property type="match status" value="1"/>
</dbReference>
<dbReference type="GO" id="GO:0061630">
    <property type="term" value="F:ubiquitin protein ligase activity"/>
    <property type="evidence" value="ECO:0007669"/>
    <property type="project" value="UniProtKB-EC"/>
</dbReference>
<evidence type="ECO:0000256" key="2">
    <source>
        <dbReference type="ARBA" id="ARBA00012483"/>
    </source>
</evidence>
<dbReference type="Pfam" id="PF07250">
    <property type="entry name" value="Glyoxal_oxid_N"/>
    <property type="match status" value="1"/>
</dbReference>
<dbReference type="AlphaFoldDB" id="A0A5N6LT87"/>
<evidence type="ECO:0000256" key="5">
    <source>
        <dbReference type="ARBA" id="ARBA00022771"/>
    </source>
</evidence>
<dbReference type="Proteomes" id="UP000326396">
    <property type="component" value="Linkage Group LG8"/>
</dbReference>
<evidence type="ECO:0000256" key="8">
    <source>
        <dbReference type="PROSITE-ProRule" id="PRU00175"/>
    </source>
</evidence>
<dbReference type="PROSITE" id="PS50089">
    <property type="entry name" value="ZF_RING_2"/>
    <property type="match status" value="1"/>
</dbReference>
<sequence length="305" mass="35276">MFITASLAVLSGTLQPLMANTVISSMHTAVTRFNNVILFDCTNTGATRKHLRPGYYRNDPNDPFLRSKCYTYSVLLQPNTGKLRQLMIVSWKCKRLITEPEPQLVEELIIKMNHYSHYANLQQPYHYLHHLPPPWVLYHHPAPYNTMPIFNPYYMAYDHYGASIFNTPNTPMINPYVPYHQTHEDVFLADAYNESLMREYEALLEESLIIQELEADPALQQLTARTNGSGLSEEEIKKHLHVYAMTTNCEGEEADVCSICLDEFEKNNEKMGRLECGHRFHEGCIKRWLLSKNVCPMCRSTALRV</sequence>
<keyword evidence="4" id="KW-0479">Metal-binding</keyword>
<keyword evidence="3" id="KW-0808">Transferase</keyword>
<proteinExistence type="predicted"/>
<feature type="chain" id="PRO_5024381468" description="RING-type E3 ubiquitin transferase" evidence="9">
    <location>
        <begin position="20"/>
        <end position="305"/>
    </location>
</feature>